<dbReference type="Pfam" id="PF00069">
    <property type="entry name" value="Pkinase"/>
    <property type="match status" value="1"/>
</dbReference>
<dbReference type="GO" id="GO:0004674">
    <property type="term" value="F:protein serine/threonine kinase activity"/>
    <property type="evidence" value="ECO:0007669"/>
    <property type="project" value="UniProtKB-KW"/>
</dbReference>
<keyword evidence="1" id="KW-0723">Serine/threonine-protein kinase</keyword>
<dbReference type="RefSeq" id="XP_023930257.1">
    <property type="nucleotide sequence ID" value="XM_024074489.1"/>
</dbReference>
<dbReference type="PANTHER" id="PTHR22974">
    <property type="entry name" value="MIXED LINEAGE PROTEIN KINASE"/>
    <property type="match status" value="1"/>
</dbReference>
<dbReference type="InterPro" id="IPR017441">
    <property type="entry name" value="Protein_kinase_ATP_BS"/>
</dbReference>
<evidence type="ECO:0000256" key="5">
    <source>
        <dbReference type="ARBA" id="ARBA00022840"/>
    </source>
</evidence>
<proteinExistence type="predicted"/>
<feature type="compositionally biased region" description="Polar residues" evidence="7">
    <location>
        <begin position="549"/>
        <end position="558"/>
    </location>
</feature>
<dbReference type="GO" id="GO:0098813">
    <property type="term" value="P:nuclear chromosome segregation"/>
    <property type="evidence" value="ECO:0007669"/>
    <property type="project" value="UniProtKB-ARBA"/>
</dbReference>
<evidence type="ECO:0000256" key="3">
    <source>
        <dbReference type="ARBA" id="ARBA00022741"/>
    </source>
</evidence>
<feature type="domain" description="Protein kinase" evidence="8">
    <location>
        <begin position="676"/>
        <end position="951"/>
    </location>
</feature>
<evidence type="ECO:0000256" key="7">
    <source>
        <dbReference type="SAM" id="MobiDB-lite"/>
    </source>
</evidence>
<evidence type="ECO:0000313" key="10">
    <source>
        <dbReference type="RefSeq" id="XP_023930257.1"/>
    </source>
</evidence>
<dbReference type="PANTHER" id="PTHR22974:SF21">
    <property type="entry name" value="DUAL SPECIFICITY PROTEIN KINASE TTK"/>
    <property type="match status" value="1"/>
</dbReference>
<dbReference type="Gene3D" id="1.25.40.10">
    <property type="entry name" value="Tetratricopeptide repeat domain"/>
    <property type="match status" value="1"/>
</dbReference>
<dbReference type="InterPro" id="IPR011009">
    <property type="entry name" value="Kinase-like_dom_sf"/>
</dbReference>
<dbReference type="OrthoDB" id="20524at2759"/>
<feature type="binding site" evidence="6">
    <location>
        <position position="704"/>
    </location>
    <ligand>
        <name>ATP</name>
        <dbReference type="ChEBI" id="CHEBI:30616"/>
    </ligand>
</feature>
<feature type="region of interest" description="Disordered" evidence="7">
    <location>
        <begin position="196"/>
        <end position="327"/>
    </location>
</feature>
<feature type="compositionally biased region" description="Polar residues" evidence="7">
    <location>
        <begin position="567"/>
        <end position="578"/>
    </location>
</feature>
<sequence length="1029" mass="113778">MSSLQALKSRLQKVEEIKKENTQEVTDHSTWIKKIDDLGNKPDDWLQYTRFVKGQVQFTDEERRHSYLSSVYEKAMKAIAFDSNKKNTSYAQLLIDYANLKAEYDTDEAEAMFNHARYNLKGISIVHIAAAQFHLNQGNPQKCKKIIEKAKDVGAQPTELLNIAFKNFTYDKRVLLSEQDIEEALGYVLVSDKLRDPKSRQDKENQKPVELLPARKSWLSSSDVQKPKGHQLPARHASGGGQTPVTSASTESQSQQQRDVVASGSASRQQRPSSMGQVSSGTVADPATPEERERITTKPPSGNNRKLGGQPSSSTPDAPHPPGELSMADCMLTLNPLVMVDNTVSFRKPGSIRTRNCSSNSSEDSDTIPMIFETSKTTTRPQHNSTANAAPHSVTKPSLRSSTSVTSATLSAIKPSLRAYNSTPDCKSAGPTSFGSSVRRRPEFGLPMRVKRTSLPQLKEARKGLDEDDEEEEEDNGDIDSSLTGIKPLNLQHMNGSMSKGQDTADSGVFEQCSTEPMEVNHMEHNSTEPMEIDSPVAKKPLRSSVEMQKNNTLSCASKTGPKKNDSQANRLPQNSNPHGYLEPRSARKAQPQSCIQDQLPIQTVPASFPVVQTPSQHGVGYVMSTPSAYSHQFLPQQQQLYSNPSSYPHQPGAGLAACTPVVKPSDILTVNGQVYSILKVVGRGGSSKVYKVINNNKDILAVKSVNLEGADDMTLEGYKNEITLLKRLQYSDKVIKMFDFEYNKAENLLYVVMECGDTDLATLLRTRSKQGGITTALRKFYWEEMLQAVKVLHQEDIIHSDLKPANFLLVEGNLKLIDFGIANAIQQDKTSVIRESQIGTLNFMSPEAILDTCGGKQVDENGKIKQRIKIGVKSDVWSLGCILYNMTYSRTPFQHVTNQFAKLQAIVNPKVEIQFPEVEDALLMDVLKKCLIRDPKDRPSIEDLLAHPYLRKVEENTVPSSCSHTEESLQRVILQLSQANVNSPRSLSAISKGLLAQLQSGKELDVSSLVKKKAPPPVCPPELHPGSR</sequence>
<dbReference type="PROSITE" id="PS00108">
    <property type="entry name" value="PROTEIN_KINASE_ST"/>
    <property type="match status" value="1"/>
</dbReference>
<dbReference type="Gene3D" id="1.10.510.10">
    <property type="entry name" value="Transferase(Phosphotransferase) domain 1"/>
    <property type="match status" value="1"/>
</dbReference>
<dbReference type="SMART" id="SM00220">
    <property type="entry name" value="S_TKc"/>
    <property type="match status" value="1"/>
</dbReference>
<gene>
    <name evidence="10" type="primary">LOC106181805</name>
</gene>
<dbReference type="GO" id="GO:0004712">
    <property type="term" value="F:protein serine/threonine/tyrosine kinase activity"/>
    <property type="evidence" value="ECO:0007669"/>
    <property type="project" value="TreeGrafter"/>
</dbReference>
<feature type="compositionally biased region" description="Polar residues" evidence="7">
    <location>
        <begin position="353"/>
        <end position="362"/>
    </location>
</feature>
<dbReference type="AlphaFoldDB" id="A0A2R2MJK5"/>
<feature type="compositionally biased region" description="Polar residues" evidence="7">
    <location>
        <begin position="422"/>
        <end position="436"/>
    </location>
</feature>
<dbReference type="GO" id="GO:0005634">
    <property type="term" value="C:nucleus"/>
    <property type="evidence" value="ECO:0007669"/>
    <property type="project" value="TreeGrafter"/>
</dbReference>
<dbReference type="GO" id="GO:0033316">
    <property type="term" value="P:meiotic spindle assembly checkpoint signaling"/>
    <property type="evidence" value="ECO:0007669"/>
    <property type="project" value="TreeGrafter"/>
</dbReference>
<dbReference type="Proteomes" id="UP000085678">
    <property type="component" value="Unplaced"/>
</dbReference>
<dbReference type="InterPro" id="IPR011990">
    <property type="entry name" value="TPR-like_helical_dom_sf"/>
</dbReference>
<keyword evidence="2" id="KW-0808">Transferase</keyword>
<feature type="compositionally biased region" description="Low complexity" evidence="7">
    <location>
        <begin position="246"/>
        <end position="257"/>
    </location>
</feature>
<dbReference type="FunFam" id="1.10.510.10:FF:000224">
    <property type="entry name" value="serine/threonine-protein kinase mph1 isoform X1"/>
    <property type="match status" value="1"/>
</dbReference>
<dbReference type="CDD" id="cd14131">
    <property type="entry name" value="PKc_Mps1"/>
    <property type="match status" value="1"/>
</dbReference>
<dbReference type="GO" id="GO:0034501">
    <property type="term" value="P:protein localization to kinetochore"/>
    <property type="evidence" value="ECO:0007669"/>
    <property type="project" value="TreeGrafter"/>
</dbReference>
<feature type="region of interest" description="Disordered" evidence="7">
    <location>
        <begin position="422"/>
        <end position="507"/>
    </location>
</feature>
<feature type="region of interest" description="Disordered" evidence="7">
    <location>
        <begin position="377"/>
        <end position="407"/>
    </location>
</feature>
<evidence type="ECO:0000256" key="6">
    <source>
        <dbReference type="PROSITE-ProRule" id="PRU10141"/>
    </source>
</evidence>
<name>A0A2R2MJK5_LINAN</name>
<dbReference type="PROSITE" id="PS00107">
    <property type="entry name" value="PROTEIN_KINASE_ATP"/>
    <property type="match status" value="1"/>
</dbReference>
<feature type="compositionally biased region" description="Low complexity" evidence="7">
    <location>
        <begin position="398"/>
        <end position="407"/>
    </location>
</feature>
<feature type="compositionally biased region" description="Polar residues" evidence="7">
    <location>
        <begin position="492"/>
        <end position="505"/>
    </location>
</feature>
<dbReference type="Gene3D" id="3.30.200.20">
    <property type="entry name" value="Phosphorylase Kinase, domain 1"/>
    <property type="match status" value="1"/>
</dbReference>
<dbReference type="GO" id="GO:0005524">
    <property type="term" value="F:ATP binding"/>
    <property type="evidence" value="ECO:0007669"/>
    <property type="project" value="UniProtKB-UniRule"/>
</dbReference>
<dbReference type="STRING" id="7574.A0A2R2MJK5"/>
<protein>
    <submittedName>
        <fullName evidence="10">Dual specificity protein kinase Ttk-like isoform X1</fullName>
    </submittedName>
</protein>
<feature type="compositionally biased region" description="Polar residues" evidence="7">
    <location>
        <begin position="264"/>
        <end position="282"/>
    </location>
</feature>
<evidence type="ECO:0000313" key="9">
    <source>
        <dbReference type="Proteomes" id="UP000085678"/>
    </source>
</evidence>
<dbReference type="FunFam" id="3.30.200.20:FF:000131">
    <property type="entry name" value="Dual specificity protein kinase TTK"/>
    <property type="match status" value="1"/>
</dbReference>
<feature type="region of interest" description="Disordered" evidence="7">
    <location>
        <begin position="549"/>
        <end position="594"/>
    </location>
</feature>
<feature type="compositionally biased region" description="Acidic residues" evidence="7">
    <location>
        <begin position="466"/>
        <end position="478"/>
    </location>
</feature>
<dbReference type="KEGG" id="lak:106181805"/>
<dbReference type="InParanoid" id="A0A2R2MJK5"/>
<evidence type="ECO:0000256" key="2">
    <source>
        <dbReference type="ARBA" id="ARBA00022679"/>
    </source>
</evidence>
<feature type="compositionally biased region" description="Polar residues" evidence="7">
    <location>
        <begin position="298"/>
        <end position="316"/>
    </location>
</feature>
<dbReference type="InterPro" id="IPR027084">
    <property type="entry name" value="Mps1_cat"/>
</dbReference>
<keyword evidence="3 6" id="KW-0547">Nucleotide-binding</keyword>
<feature type="compositionally biased region" description="Polar residues" evidence="7">
    <location>
        <begin position="377"/>
        <end position="388"/>
    </location>
</feature>
<dbReference type="GO" id="GO:0000776">
    <property type="term" value="C:kinetochore"/>
    <property type="evidence" value="ECO:0007669"/>
    <property type="project" value="TreeGrafter"/>
</dbReference>
<evidence type="ECO:0000259" key="8">
    <source>
        <dbReference type="PROSITE" id="PS50011"/>
    </source>
</evidence>
<dbReference type="PROSITE" id="PS50011">
    <property type="entry name" value="PROTEIN_KINASE_DOM"/>
    <property type="match status" value="1"/>
</dbReference>
<dbReference type="GeneID" id="106181805"/>
<organism evidence="9 10">
    <name type="scientific">Lingula anatina</name>
    <name type="common">Brachiopod</name>
    <name type="synonym">Lingula unguis</name>
    <dbReference type="NCBI Taxonomy" id="7574"/>
    <lineage>
        <taxon>Eukaryota</taxon>
        <taxon>Metazoa</taxon>
        <taxon>Spiralia</taxon>
        <taxon>Lophotrochozoa</taxon>
        <taxon>Brachiopoda</taxon>
        <taxon>Linguliformea</taxon>
        <taxon>Lingulata</taxon>
        <taxon>Lingulida</taxon>
        <taxon>Linguloidea</taxon>
        <taxon>Lingulidae</taxon>
        <taxon>Lingula</taxon>
    </lineage>
</organism>
<keyword evidence="4" id="KW-0418">Kinase</keyword>
<evidence type="ECO:0000256" key="1">
    <source>
        <dbReference type="ARBA" id="ARBA00022527"/>
    </source>
</evidence>
<evidence type="ECO:0000256" key="4">
    <source>
        <dbReference type="ARBA" id="ARBA00022777"/>
    </source>
</evidence>
<feature type="compositionally biased region" description="Pro residues" evidence="7">
    <location>
        <begin position="1016"/>
        <end position="1029"/>
    </location>
</feature>
<accession>A0A2R2MJK5</accession>
<feature type="compositionally biased region" description="Basic and acidic residues" evidence="7">
    <location>
        <begin position="196"/>
        <end position="207"/>
    </location>
</feature>
<reference evidence="10" key="1">
    <citation type="submission" date="2025-08" db="UniProtKB">
        <authorList>
            <consortium name="RefSeq"/>
        </authorList>
    </citation>
    <scope>IDENTIFICATION</scope>
    <source>
        <tissue evidence="10">Gonads</tissue>
    </source>
</reference>
<feature type="region of interest" description="Disordered" evidence="7">
    <location>
        <begin position="348"/>
        <end position="367"/>
    </location>
</feature>
<dbReference type="SUPFAM" id="SSF56112">
    <property type="entry name" value="Protein kinase-like (PK-like)"/>
    <property type="match status" value="1"/>
</dbReference>
<dbReference type="InterPro" id="IPR000719">
    <property type="entry name" value="Prot_kinase_dom"/>
</dbReference>
<dbReference type="InterPro" id="IPR008271">
    <property type="entry name" value="Ser/Thr_kinase_AS"/>
</dbReference>
<feature type="region of interest" description="Disordered" evidence="7">
    <location>
        <begin position="1008"/>
        <end position="1029"/>
    </location>
</feature>
<keyword evidence="9" id="KW-1185">Reference proteome</keyword>
<dbReference type="GO" id="GO:0007094">
    <property type="term" value="P:mitotic spindle assembly checkpoint signaling"/>
    <property type="evidence" value="ECO:0007669"/>
    <property type="project" value="TreeGrafter"/>
</dbReference>
<keyword evidence="5 6" id="KW-0067">ATP-binding</keyword>